<evidence type="ECO:0000256" key="5">
    <source>
        <dbReference type="ARBA" id="ARBA00023136"/>
    </source>
</evidence>
<protein>
    <recommendedName>
        <fullName evidence="7">Type II secretion system protein GspF domain-containing protein</fullName>
    </recommendedName>
</protein>
<evidence type="ECO:0000256" key="6">
    <source>
        <dbReference type="SAM" id="Phobius"/>
    </source>
</evidence>
<evidence type="ECO:0000313" key="9">
    <source>
        <dbReference type="Proteomes" id="UP000644756"/>
    </source>
</evidence>
<dbReference type="PANTHER" id="PTHR35007:SF1">
    <property type="entry name" value="PILUS ASSEMBLY PROTEIN"/>
    <property type="match status" value="1"/>
</dbReference>
<evidence type="ECO:0000256" key="4">
    <source>
        <dbReference type="ARBA" id="ARBA00022989"/>
    </source>
</evidence>
<evidence type="ECO:0000259" key="7">
    <source>
        <dbReference type="Pfam" id="PF00482"/>
    </source>
</evidence>
<organism evidence="8 9">
    <name type="scientific">Paenibacillus abyssi</name>
    <dbReference type="NCBI Taxonomy" id="1340531"/>
    <lineage>
        <taxon>Bacteria</taxon>
        <taxon>Bacillati</taxon>
        <taxon>Bacillota</taxon>
        <taxon>Bacilli</taxon>
        <taxon>Bacillales</taxon>
        <taxon>Paenibacillaceae</taxon>
        <taxon>Paenibacillus</taxon>
    </lineage>
</organism>
<dbReference type="PANTHER" id="PTHR35007">
    <property type="entry name" value="INTEGRAL MEMBRANE PROTEIN-RELATED"/>
    <property type="match status" value="1"/>
</dbReference>
<comment type="caution">
    <text evidence="8">The sequence shown here is derived from an EMBL/GenBank/DDBJ whole genome shotgun (WGS) entry which is preliminary data.</text>
</comment>
<accession>A0A917D202</accession>
<dbReference type="InterPro" id="IPR018076">
    <property type="entry name" value="T2SS_GspF_dom"/>
</dbReference>
<gene>
    <name evidence="8" type="ORF">GCM10010916_22460</name>
</gene>
<comment type="subcellular location">
    <subcellularLocation>
        <location evidence="1">Cell membrane</location>
        <topology evidence="1">Multi-pass membrane protein</topology>
    </subcellularLocation>
</comment>
<keyword evidence="2" id="KW-1003">Cell membrane</keyword>
<sequence length="258" mass="29092">MNIRQGAVRRRVLTDYAVYNLSRPQFVLSIAVGAAISFLAAYIFYHSAAAAIVFSAAGLLAPRVYRQVLLKKRTEQLKQQFKEALFSLTSSLAAGRSVENAFRMIPVDLKLIYPDPGTDIVREFEVIRFRLENGEPLERSLRDFSDRAALDDIKHFVDVFCIGKRSGGDLIEVIRQTSSIIGEKLEIQLEIAVMIAQKRFESRIMMAVPFVFLAFLSYAAPDYMAPLYEGAGYVMLTLALLLLAGCYWFIIKLMNIKT</sequence>
<evidence type="ECO:0000256" key="3">
    <source>
        <dbReference type="ARBA" id="ARBA00022692"/>
    </source>
</evidence>
<feature type="transmembrane region" description="Helical" evidence="6">
    <location>
        <begin position="232"/>
        <end position="251"/>
    </location>
</feature>
<evidence type="ECO:0000313" key="8">
    <source>
        <dbReference type="EMBL" id="GGG04856.1"/>
    </source>
</evidence>
<evidence type="ECO:0000256" key="2">
    <source>
        <dbReference type="ARBA" id="ARBA00022475"/>
    </source>
</evidence>
<feature type="transmembrane region" description="Helical" evidence="6">
    <location>
        <begin position="21"/>
        <end position="42"/>
    </location>
</feature>
<dbReference type="Proteomes" id="UP000644756">
    <property type="component" value="Unassembled WGS sequence"/>
</dbReference>
<dbReference type="Pfam" id="PF00482">
    <property type="entry name" value="T2SSF"/>
    <property type="match status" value="1"/>
</dbReference>
<evidence type="ECO:0000256" key="1">
    <source>
        <dbReference type="ARBA" id="ARBA00004651"/>
    </source>
</evidence>
<reference evidence="8" key="2">
    <citation type="submission" date="2020-09" db="EMBL/GenBank/DDBJ databases">
        <authorList>
            <person name="Sun Q."/>
            <person name="Zhou Y."/>
        </authorList>
    </citation>
    <scope>NUCLEOTIDE SEQUENCE</scope>
    <source>
        <strain evidence="8">CGMCC 1.12987</strain>
    </source>
</reference>
<dbReference type="EMBL" id="BMGR01000006">
    <property type="protein sequence ID" value="GGG04856.1"/>
    <property type="molecule type" value="Genomic_DNA"/>
</dbReference>
<keyword evidence="4 6" id="KW-1133">Transmembrane helix</keyword>
<reference evidence="8" key="1">
    <citation type="journal article" date="2014" name="Int. J. Syst. Evol. Microbiol.">
        <title>Complete genome sequence of Corynebacterium casei LMG S-19264T (=DSM 44701T), isolated from a smear-ripened cheese.</title>
        <authorList>
            <consortium name="US DOE Joint Genome Institute (JGI-PGF)"/>
            <person name="Walter F."/>
            <person name="Albersmeier A."/>
            <person name="Kalinowski J."/>
            <person name="Ruckert C."/>
        </authorList>
    </citation>
    <scope>NUCLEOTIDE SEQUENCE</scope>
    <source>
        <strain evidence="8">CGMCC 1.12987</strain>
    </source>
</reference>
<dbReference type="GO" id="GO:0005886">
    <property type="term" value="C:plasma membrane"/>
    <property type="evidence" value="ECO:0007669"/>
    <property type="project" value="UniProtKB-SubCell"/>
</dbReference>
<keyword evidence="3 6" id="KW-0812">Transmembrane</keyword>
<dbReference type="RefSeq" id="WP_229725168.1">
    <property type="nucleotide sequence ID" value="NZ_BMGR01000006.1"/>
</dbReference>
<keyword evidence="5 6" id="KW-0472">Membrane</keyword>
<feature type="domain" description="Type II secretion system protein GspF" evidence="7">
    <location>
        <begin position="87"/>
        <end position="216"/>
    </location>
</feature>
<feature type="transmembrane region" description="Helical" evidence="6">
    <location>
        <begin position="48"/>
        <end position="65"/>
    </location>
</feature>
<name>A0A917D202_9BACL</name>
<dbReference type="AlphaFoldDB" id="A0A917D202"/>
<proteinExistence type="predicted"/>
<feature type="transmembrane region" description="Helical" evidence="6">
    <location>
        <begin position="204"/>
        <end position="220"/>
    </location>
</feature>
<keyword evidence="9" id="KW-1185">Reference proteome</keyword>